<keyword evidence="4" id="KW-1134">Transmembrane beta strand</keyword>
<reference evidence="10" key="1">
    <citation type="submission" date="2022-07" db="EMBL/GenBank/DDBJ databases">
        <title>Phylogenomic reconstructions and comparative analyses of Kickxellomycotina fungi.</title>
        <authorList>
            <person name="Reynolds N.K."/>
            <person name="Stajich J.E."/>
            <person name="Barry K."/>
            <person name="Grigoriev I.V."/>
            <person name="Crous P."/>
            <person name="Smith M.E."/>
        </authorList>
    </citation>
    <scope>NUCLEOTIDE SEQUENCE</scope>
    <source>
        <strain evidence="10">NBRC 100468</strain>
    </source>
</reference>
<dbReference type="GO" id="GO:0008320">
    <property type="term" value="F:protein transmembrane transporter activity"/>
    <property type="evidence" value="ECO:0007669"/>
    <property type="project" value="InterPro"/>
</dbReference>
<dbReference type="InterPro" id="IPR037930">
    <property type="entry name" value="Tom40"/>
</dbReference>
<dbReference type="PANTHER" id="PTHR10802">
    <property type="entry name" value="MITOCHONDRIAL IMPORT RECEPTOR SUBUNIT TOM40"/>
    <property type="match status" value="1"/>
</dbReference>
<evidence type="ECO:0000313" key="11">
    <source>
        <dbReference type="Proteomes" id="UP001150538"/>
    </source>
</evidence>
<name>A0A9W8A0B8_9FUNG</name>
<comment type="subcellular location">
    <subcellularLocation>
        <location evidence="1">Mitochondrion outer membrane</location>
        <topology evidence="1">Multi-pass membrane protein</topology>
    </subcellularLocation>
</comment>
<evidence type="ECO:0000256" key="5">
    <source>
        <dbReference type="ARBA" id="ARBA00022692"/>
    </source>
</evidence>
<protein>
    <submittedName>
        <fullName evidence="10">Translocase of outer mitochondrial membrane</fullName>
    </submittedName>
</protein>
<keyword evidence="8" id="KW-0496">Mitochondrion</keyword>
<comment type="caution">
    <text evidence="10">The sequence shown here is derived from an EMBL/GenBank/DDBJ whole genome shotgun (WGS) entry which is preliminary data.</text>
</comment>
<keyword evidence="5" id="KW-0812">Transmembrane</keyword>
<evidence type="ECO:0000256" key="8">
    <source>
        <dbReference type="ARBA" id="ARBA00023128"/>
    </source>
</evidence>
<evidence type="ECO:0000256" key="7">
    <source>
        <dbReference type="ARBA" id="ARBA00022927"/>
    </source>
</evidence>
<keyword evidence="9" id="KW-0472">Membrane</keyword>
<evidence type="ECO:0000256" key="2">
    <source>
        <dbReference type="ARBA" id="ARBA00010510"/>
    </source>
</evidence>
<keyword evidence="11" id="KW-1185">Reference proteome</keyword>
<dbReference type="InterPro" id="IPR023614">
    <property type="entry name" value="Porin_dom_sf"/>
</dbReference>
<comment type="similarity">
    <text evidence="2">Belongs to the Tom40 family.</text>
</comment>
<keyword evidence="3" id="KW-0813">Transport</keyword>
<evidence type="ECO:0000256" key="4">
    <source>
        <dbReference type="ARBA" id="ARBA00022452"/>
    </source>
</evidence>
<dbReference type="GO" id="GO:0005741">
    <property type="term" value="C:mitochondrial outer membrane"/>
    <property type="evidence" value="ECO:0007669"/>
    <property type="project" value="UniProtKB-SubCell"/>
</dbReference>
<dbReference type="AlphaFoldDB" id="A0A9W8A0B8"/>
<evidence type="ECO:0000256" key="1">
    <source>
        <dbReference type="ARBA" id="ARBA00004374"/>
    </source>
</evidence>
<accession>A0A9W8A0B8</accession>
<dbReference type="CDD" id="cd07305">
    <property type="entry name" value="Porin3_Tom40"/>
    <property type="match status" value="1"/>
</dbReference>
<dbReference type="Proteomes" id="UP001150538">
    <property type="component" value="Unassembled WGS sequence"/>
</dbReference>
<proteinExistence type="inferred from homology"/>
<sequence length="350" mass="38599">MAAAQTSDSVPPFKSTPAVELSKNFATDINNYNLTTNSEKSSTKFWNPISWYGILNDYREKWDLPQPGPIDKLNKEMKSMMVSNFFFDGGNASLTKMLSPNFQVMHSFQLGLPGSPSNYSFASVYATEDSLMHGSMDNEGNLQARWHNTWTKNLETRVQAQLARDSTQQSMVQWEGEHFGKDCTTNVKAINPSPVDGTGIYVFGHLQSISKKLAVGSELMIQKPMPGVQETATSLMARYQPDINSAFVLQSQGTNVVTASYWQKINAKCEAGTELQIINIPSQGRREALCTVGAKYDFTAATIRASADNMGKVSMLLEEKIAPGFSFLVSGELDHLKGENKFGVGLQLES</sequence>
<organism evidence="10 11">
    <name type="scientific">Mycoemilia scoparia</name>
    <dbReference type="NCBI Taxonomy" id="417184"/>
    <lineage>
        <taxon>Eukaryota</taxon>
        <taxon>Fungi</taxon>
        <taxon>Fungi incertae sedis</taxon>
        <taxon>Zoopagomycota</taxon>
        <taxon>Kickxellomycotina</taxon>
        <taxon>Kickxellomycetes</taxon>
        <taxon>Kickxellales</taxon>
        <taxon>Kickxellaceae</taxon>
        <taxon>Mycoemilia</taxon>
    </lineage>
</organism>
<dbReference type="OrthoDB" id="19656at2759"/>
<evidence type="ECO:0000256" key="3">
    <source>
        <dbReference type="ARBA" id="ARBA00022448"/>
    </source>
</evidence>
<dbReference type="Pfam" id="PF01459">
    <property type="entry name" value="Porin_3"/>
    <property type="match status" value="1"/>
</dbReference>
<gene>
    <name evidence="10" type="primary">TOM40</name>
    <name evidence="10" type="ORF">H4219_004275</name>
</gene>
<dbReference type="GO" id="GO:0030150">
    <property type="term" value="P:protein import into mitochondrial matrix"/>
    <property type="evidence" value="ECO:0007669"/>
    <property type="project" value="InterPro"/>
</dbReference>
<evidence type="ECO:0000256" key="6">
    <source>
        <dbReference type="ARBA" id="ARBA00022787"/>
    </source>
</evidence>
<evidence type="ECO:0000256" key="9">
    <source>
        <dbReference type="ARBA" id="ARBA00023136"/>
    </source>
</evidence>
<keyword evidence="7" id="KW-0653">Protein transport</keyword>
<evidence type="ECO:0000313" key="10">
    <source>
        <dbReference type="EMBL" id="KAJ1915537.1"/>
    </source>
</evidence>
<dbReference type="Gene3D" id="2.40.160.10">
    <property type="entry name" value="Porin"/>
    <property type="match status" value="1"/>
</dbReference>
<dbReference type="EMBL" id="JANBPU010000142">
    <property type="protein sequence ID" value="KAJ1915537.1"/>
    <property type="molecule type" value="Genomic_DNA"/>
</dbReference>
<keyword evidence="6" id="KW-1000">Mitochondrion outer membrane</keyword>
<dbReference type="InterPro" id="IPR027246">
    <property type="entry name" value="Porin_Euk/Tom40"/>
</dbReference>